<evidence type="ECO:0000256" key="1">
    <source>
        <dbReference type="SAM" id="MobiDB-lite"/>
    </source>
</evidence>
<dbReference type="AlphaFoldDB" id="A0A4Z0NQU2"/>
<feature type="domain" description="Solute-binding protein family 5" evidence="2">
    <location>
        <begin position="65"/>
        <end position="137"/>
    </location>
</feature>
<dbReference type="Proteomes" id="UP000297535">
    <property type="component" value="Unassembled WGS sequence"/>
</dbReference>
<dbReference type="EMBL" id="SRLB01000008">
    <property type="protein sequence ID" value="TGD99402.1"/>
    <property type="molecule type" value="Genomic_DNA"/>
</dbReference>
<evidence type="ECO:0000313" key="4">
    <source>
        <dbReference type="Proteomes" id="UP000297535"/>
    </source>
</evidence>
<accession>A0A4Z0NQU2</accession>
<keyword evidence="4" id="KW-1185">Reference proteome</keyword>
<dbReference type="OrthoDB" id="9803988at2"/>
<dbReference type="Pfam" id="PF00496">
    <property type="entry name" value="SBP_bac_5"/>
    <property type="match status" value="1"/>
</dbReference>
<sequence>MSPRAPSCDPPAPERRRRASRVPARLPAPAETPERGGTRDWASFPGPPALIAINTTSGTGQTYSLRYRFNLRRDVSWHDGQPFTAAAIAFSLLRLREAHQLRQRPGGADAHSVEIVLSRPAPFLISAFAGAESTPPPAPVRAADASVRQPRHRGAAGSAGQEGLNPAAAPTAACPASPEASAPACRSRARSR</sequence>
<comment type="caution">
    <text evidence="3">The sequence shown here is derived from an EMBL/GenBank/DDBJ whole genome shotgun (WGS) entry which is preliminary data.</text>
</comment>
<organism evidence="3 4">
    <name type="scientific">Methylobacterium nonmethylotrophicum</name>
    <dbReference type="NCBI Taxonomy" id="1141884"/>
    <lineage>
        <taxon>Bacteria</taxon>
        <taxon>Pseudomonadati</taxon>
        <taxon>Pseudomonadota</taxon>
        <taxon>Alphaproteobacteria</taxon>
        <taxon>Hyphomicrobiales</taxon>
        <taxon>Methylobacteriaceae</taxon>
        <taxon>Methylobacterium</taxon>
    </lineage>
</organism>
<gene>
    <name evidence="3" type="ORF">EU555_12900</name>
</gene>
<feature type="region of interest" description="Disordered" evidence="1">
    <location>
        <begin position="130"/>
        <end position="192"/>
    </location>
</feature>
<feature type="compositionally biased region" description="Low complexity" evidence="1">
    <location>
        <begin position="166"/>
        <end position="186"/>
    </location>
</feature>
<proteinExistence type="predicted"/>
<evidence type="ECO:0000259" key="2">
    <source>
        <dbReference type="Pfam" id="PF00496"/>
    </source>
</evidence>
<name>A0A4Z0NQU2_9HYPH</name>
<feature type="region of interest" description="Disordered" evidence="1">
    <location>
        <begin position="1"/>
        <end position="43"/>
    </location>
</feature>
<dbReference type="InterPro" id="IPR000914">
    <property type="entry name" value="SBP_5_dom"/>
</dbReference>
<evidence type="ECO:0000313" key="3">
    <source>
        <dbReference type="EMBL" id="TGD99402.1"/>
    </source>
</evidence>
<dbReference type="Gene3D" id="3.40.190.10">
    <property type="entry name" value="Periplasmic binding protein-like II"/>
    <property type="match status" value="1"/>
</dbReference>
<protein>
    <recommendedName>
        <fullName evidence="2">Solute-binding protein family 5 domain-containing protein</fullName>
    </recommendedName>
</protein>
<dbReference type="RefSeq" id="WP_135415034.1">
    <property type="nucleotide sequence ID" value="NZ_SRLB01000008.1"/>
</dbReference>
<reference evidence="3 4" key="1">
    <citation type="submission" date="2019-04" db="EMBL/GenBank/DDBJ databases">
        <authorList>
            <person name="Feng G."/>
            <person name="Zhu H."/>
        </authorList>
    </citation>
    <scope>NUCLEOTIDE SEQUENCE [LARGE SCALE GENOMIC DNA]</scope>
    <source>
        <strain evidence="3 4">6HR-1</strain>
    </source>
</reference>
<dbReference type="SUPFAM" id="SSF53850">
    <property type="entry name" value="Periplasmic binding protein-like II"/>
    <property type="match status" value="1"/>
</dbReference>